<comment type="caution">
    <text evidence="2">The sequence shown here is derived from an EMBL/GenBank/DDBJ whole genome shotgun (WGS) entry which is preliminary data.</text>
</comment>
<dbReference type="InterPro" id="IPR050270">
    <property type="entry name" value="DegV_domain_contain"/>
</dbReference>
<reference evidence="2 3" key="1">
    <citation type="submission" date="2018-01" db="EMBL/GenBank/DDBJ databases">
        <title>Genome sequence of the PGP bacterium Paenibacillus illinoisensis E3.</title>
        <authorList>
            <person name="Rolli E."/>
            <person name="Marasco R."/>
            <person name="Bessem C."/>
            <person name="Michoud G."/>
            <person name="Gaiarsa S."/>
            <person name="Borin S."/>
            <person name="Daffonchio D."/>
        </authorList>
    </citation>
    <scope>NUCLEOTIDE SEQUENCE [LARGE SCALE GENOMIC DNA]</scope>
    <source>
        <strain evidence="2 3">E3</strain>
    </source>
</reference>
<dbReference type="Gene3D" id="1.25.40.340">
    <property type="match status" value="1"/>
</dbReference>
<gene>
    <name evidence="2" type="ORF">PIL02S_02968</name>
</gene>
<keyword evidence="2" id="KW-0418">Kinase</keyword>
<dbReference type="Pfam" id="PF21645">
    <property type="entry name" value="FakA-like_M"/>
    <property type="match status" value="1"/>
</dbReference>
<feature type="domain" description="DhaL" evidence="1">
    <location>
        <begin position="9"/>
        <end position="201"/>
    </location>
</feature>
<dbReference type="SMART" id="SM01120">
    <property type="entry name" value="Dak2"/>
    <property type="match status" value="1"/>
</dbReference>
<dbReference type="Pfam" id="PF13684">
    <property type="entry name" value="FakA-like_C"/>
    <property type="match status" value="1"/>
</dbReference>
<dbReference type="InterPro" id="IPR048394">
    <property type="entry name" value="FakA-like_M"/>
</dbReference>
<keyword evidence="2" id="KW-0808">Transferase</keyword>
<evidence type="ECO:0000259" key="1">
    <source>
        <dbReference type="PROSITE" id="PS51480"/>
    </source>
</evidence>
<dbReference type="OrthoDB" id="9760324at2"/>
<dbReference type="PROSITE" id="PS51480">
    <property type="entry name" value="DHAL"/>
    <property type="match status" value="1"/>
</dbReference>
<dbReference type="InterPro" id="IPR004007">
    <property type="entry name" value="DhaL_dom"/>
</dbReference>
<dbReference type="SUPFAM" id="SSF101473">
    <property type="entry name" value="DhaL-like"/>
    <property type="match status" value="1"/>
</dbReference>
<name>A0A2W0C8X2_9BACL</name>
<dbReference type="InterPro" id="IPR033470">
    <property type="entry name" value="FakA-like_C"/>
</dbReference>
<evidence type="ECO:0000313" key="3">
    <source>
        <dbReference type="Proteomes" id="UP000247459"/>
    </source>
</evidence>
<dbReference type="SMART" id="SM01121">
    <property type="entry name" value="Dak1_2"/>
    <property type="match status" value="1"/>
</dbReference>
<proteinExistence type="predicted"/>
<dbReference type="PANTHER" id="PTHR33434:SF4">
    <property type="entry name" value="PHOSPHATASE PROTEIN"/>
    <property type="match status" value="1"/>
</dbReference>
<dbReference type="NCBIfam" id="TIGR03599">
    <property type="entry name" value="YloV"/>
    <property type="match status" value="1"/>
</dbReference>
<dbReference type="PANTHER" id="PTHR33434">
    <property type="entry name" value="DEGV DOMAIN-CONTAINING PROTEIN DR_1986-RELATED"/>
    <property type="match status" value="1"/>
</dbReference>
<accession>A0A2W0C8X2</accession>
<protein>
    <submittedName>
        <fullName evidence="2">Kinase</fullName>
    </submittedName>
</protein>
<evidence type="ECO:0000313" key="2">
    <source>
        <dbReference type="EMBL" id="PYY28996.1"/>
    </source>
</evidence>
<sequence length="602" mass="64848">MSIRSLNGTDFTAMVLAGAEQLGQHAEHVNSLNVFPVPDGDTGTNMNLTMSAGVAEIKRKSSASIGEAAGILSKGLLMGARGNSGVILSQLFRGFSRSAAPYEELNTLQFAAALQNGVDAAYKAVVKPVEGTILTVAKEAAKHASYYARRTNDITELMNEVLLKAKEALATTPELLPVLKQVGVVDSGGQGLVYIYEGFMEVLLQTDGVSRASLQKEVQPSVASSALKPAVPAEEVPAKPAQQVIAPEMPLSAQARLETEDIEFLYDMEFFINRQLGDNAGVAFDDEAFRKALSVNGDSIIIIADDEVIKVHVHSKTPGDVLNLALRYGEITQIHILNMREQHRDLLTAGMDIAPSPELFAEIPPETTRSHEEAVPPADEMAPFGFIAVSSGEGIAEIFQSLGVDVVLSGGQTMNPSTEDFVNAVRSIAAEQVFILPNNSNIVLAAEQARELLEDERRITVIPSKTIPQGMAAAFAFQEDESAETNRDQMLEAIGRVQSGQVTHAVRDTQYDELDIKAGHYIGIHNSKIVATDESMLRACEGLLQQMMESGDEVVTILEGEEADSEVTAALAAWLESQYPDAEVEVHSGGQPVYYYLFSVES</sequence>
<dbReference type="Pfam" id="PF02734">
    <property type="entry name" value="Dak2"/>
    <property type="match status" value="1"/>
</dbReference>
<dbReference type="RefSeq" id="WP_110759206.1">
    <property type="nucleotide sequence ID" value="NZ_PRLG01000019.1"/>
</dbReference>
<dbReference type="GO" id="GO:0004371">
    <property type="term" value="F:glycerone kinase activity"/>
    <property type="evidence" value="ECO:0007669"/>
    <property type="project" value="InterPro"/>
</dbReference>
<dbReference type="GO" id="GO:0006071">
    <property type="term" value="P:glycerol metabolic process"/>
    <property type="evidence" value="ECO:0007669"/>
    <property type="project" value="InterPro"/>
</dbReference>
<dbReference type="InterPro" id="IPR019986">
    <property type="entry name" value="YloV-like"/>
</dbReference>
<organism evidence="2 3">
    <name type="scientific">Paenibacillus illinoisensis</name>
    <dbReference type="NCBI Taxonomy" id="59845"/>
    <lineage>
        <taxon>Bacteria</taxon>
        <taxon>Bacillati</taxon>
        <taxon>Bacillota</taxon>
        <taxon>Bacilli</taxon>
        <taxon>Bacillales</taxon>
        <taxon>Paenibacillaceae</taxon>
        <taxon>Paenibacillus</taxon>
    </lineage>
</organism>
<dbReference type="EMBL" id="PRLG01000019">
    <property type="protein sequence ID" value="PYY28996.1"/>
    <property type="molecule type" value="Genomic_DNA"/>
</dbReference>
<dbReference type="AlphaFoldDB" id="A0A2W0C8X2"/>
<dbReference type="InterPro" id="IPR036117">
    <property type="entry name" value="DhaL_dom_sf"/>
</dbReference>
<dbReference type="Proteomes" id="UP000247459">
    <property type="component" value="Unassembled WGS sequence"/>
</dbReference>